<feature type="domain" description="CNNM transmembrane" evidence="13">
    <location>
        <begin position="2"/>
        <end position="190"/>
    </location>
</feature>
<feature type="transmembrane region" description="Helical" evidence="11">
    <location>
        <begin position="92"/>
        <end position="112"/>
    </location>
</feature>
<dbReference type="InterPro" id="IPR044751">
    <property type="entry name" value="Ion_transp-like_CBS"/>
</dbReference>
<sequence>MDSISTGTLLIVLVLLILCSAFFSSSETGMMSLNRYRLRHLAQTKHRAARRVEKLLERPDRLLGLILIGNNLVNILASAIATVVCIRLFGDLGVAVATFGLTIVVLIFGEVTPKTLAAMFPERIAYPASIVLNALMVPLSPFVWMINGVTNLLLRMLRLQPGSDHSLSPEELRTIVNEAGSLIPQRHQDMLLSILDLDKVLVEDIMVPRNDIYAIDINDDWKSIVRQLVHSPHTKALLYRDNIDDVVGFLHARDALRLLAKEQFNKSSLLRAVKEIYFIPEGTPLNVQMAKFQRNKERIGLIVDEYGDIQGLITLDDILEEIVGDFTTSMAPTPSDEIHPQPDGTYLVEGSANIRELNKEMGWHLPTDGPRTLNGLILEYLEDLPQPNISLRLAGYPIEIVEVEQNMVKLVRLMPALYRRERENEH</sequence>
<dbReference type="EMBL" id="JAIRBT010000001">
    <property type="protein sequence ID" value="MBZ6064735.1"/>
    <property type="molecule type" value="Genomic_DNA"/>
</dbReference>
<evidence type="ECO:0000256" key="11">
    <source>
        <dbReference type="SAM" id="Phobius"/>
    </source>
</evidence>
<dbReference type="CDD" id="cd04590">
    <property type="entry name" value="CBS_pair_CorC_HlyC_assoc"/>
    <property type="match status" value="1"/>
</dbReference>
<dbReference type="InterPro" id="IPR016169">
    <property type="entry name" value="FAD-bd_PCMH_sub2"/>
</dbReference>
<evidence type="ECO:0000313" key="14">
    <source>
        <dbReference type="EMBL" id="MBZ6064735.1"/>
    </source>
</evidence>
<dbReference type="SUPFAM" id="SSF54631">
    <property type="entry name" value="CBS-domain pair"/>
    <property type="match status" value="1"/>
</dbReference>
<dbReference type="InterPro" id="IPR002550">
    <property type="entry name" value="CNNM"/>
</dbReference>
<dbReference type="PANTHER" id="PTHR22777">
    <property type="entry name" value="HEMOLYSIN-RELATED"/>
    <property type="match status" value="1"/>
</dbReference>
<keyword evidence="7 9" id="KW-0129">CBS domain</keyword>
<dbReference type="Gene3D" id="3.30.465.10">
    <property type="match status" value="1"/>
</dbReference>
<dbReference type="InterPro" id="IPR000644">
    <property type="entry name" value="CBS_dom"/>
</dbReference>
<organism evidence="14 15">
    <name type="scientific">Aeromonas schubertii</name>
    <dbReference type="NCBI Taxonomy" id="652"/>
    <lineage>
        <taxon>Bacteria</taxon>
        <taxon>Pseudomonadati</taxon>
        <taxon>Pseudomonadota</taxon>
        <taxon>Gammaproteobacteria</taxon>
        <taxon>Aeromonadales</taxon>
        <taxon>Aeromonadaceae</taxon>
        <taxon>Aeromonas</taxon>
    </lineage>
</organism>
<dbReference type="Pfam" id="PF00571">
    <property type="entry name" value="CBS"/>
    <property type="match status" value="1"/>
</dbReference>
<feature type="transmembrane region" description="Helical" evidence="11">
    <location>
        <begin position="62"/>
        <end position="85"/>
    </location>
</feature>
<name>A0ABS7V5T3_9GAMM</name>
<keyword evidence="8 10" id="KW-0472">Membrane</keyword>
<dbReference type="PROSITE" id="PS51371">
    <property type="entry name" value="CBS"/>
    <property type="match status" value="1"/>
</dbReference>
<comment type="subcellular location">
    <subcellularLocation>
        <location evidence="1">Cell membrane</location>
        <topology evidence="1">Multi-pass membrane protein</topology>
    </subcellularLocation>
</comment>
<evidence type="ECO:0000259" key="13">
    <source>
        <dbReference type="PROSITE" id="PS51846"/>
    </source>
</evidence>
<dbReference type="InterPro" id="IPR005170">
    <property type="entry name" value="Transptr-assoc_dom"/>
</dbReference>
<dbReference type="NCBIfam" id="NF008604">
    <property type="entry name" value="PRK11573.1"/>
    <property type="match status" value="1"/>
</dbReference>
<dbReference type="InterPro" id="IPR046342">
    <property type="entry name" value="CBS_dom_sf"/>
</dbReference>
<reference evidence="14 15" key="1">
    <citation type="submission" date="2021-09" db="EMBL/GenBank/DDBJ databases">
        <title>Aeromonas schubertii isolated from Asian sea bass.</title>
        <authorList>
            <person name="Pinpimai K."/>
        </authorList>
    </citation>
    <scope>NUCLEOTIDE SEQUENCE [LARGE SCALE GENOMIC DNA]</scope>
    <source>
        <strain evidence="14 15">CHULA2021a</strain>
    </source>
</reference>
<evidence type="ECO:0000256" key="4">
    <source>
        <dbReference type="ARBA" id="ARBA00022692"/>
    </source>
</evidence>
<dbReference type="Pfam" id="PF03471">
    <property type="entry name" value="CorC_HlyC"/>
    <property type="match status" value="1"/>
</dbReference>
<feature type="domain" description="CBS" evidence="12">
    <location>
        <begin position="272"/>
        <end position="329"/>
    </location>
</feature>
<evidence type="ECO:0000256" key="6">
    <source>
        <dbReference type="ARBA" id="ARBA00022989"/>
    </source>
</evidence>
<evidence type="ECO:0000256" key="1">
    <source>
        <dbReference type="ARBA" id="ARBA00004651"/>
    </source>
</evidence>
<dbReference type="SUPFAM" id="SSF56176">
    <property type="entry name" value="FAD-binding/transporter-associated domain-like"/>
    <property type="match status" value="1"/>
</dbReference>
<dbReference type="PROSITE" id="PS51846">
    <property type="entry name" value="CNNM"/>
    <property type="match status" value="1"/>
</dbReference>
<evidence type="ECO:0000256" key="5">
    <source>
        <dbReference type="ARBA" id="ARBA00022737"/>
    </source>
</evidence>
<evidence type="ECO:0000256" key="3">
    <source>
        <dbReference type="ARBA" id="ARBA00022475"/>
    </source>
</evidence>
<evidence type="ECO:0000256" key="7">
    <source>
        <dbReference type="ARBA" id="ARBA00023122"/>
    </source>
</evidence>
<keyword evidence="15" id="KW-1185">Reference proteome</keyword>
<dbReference type="Gene3D" id="3.10.580.10">
    <property type="entry name" value="CBS-domain"/>
    <property type="match status" value="1"/>
</dbReference>
<proteinExistence type="inferred from homology"/>
<evidence type="ECO:0000256" key="10">
    <source>
        <dbReference type="PROSITE-ProRule" id="PRU01193"/>
    </source>
</evidence>
<comment type="caution">
    <text evidence="14">The sequence shown here is derived from an EMBL/GenBank/DDBJ whole genome shotgun (WGS) entry which is preliminary data.</text>
</comment>
<evidence type="ECO:0000259" key="12">
    <source>
        <dbReference type="PROSITE" id="PS51371"/>
    </source>
</evidence>
<evidence type="ECO:0000256" key="9">
    <source>
        <dbReference type="PROSITE-ProRule" id="PRU00703"/>
    </source>
</evidence>
<evidence type="ECO:0000256" key="8">
    <source>
        <dbReference type="ARBA" id="ARBA00023136"/>
    </source>
</evidence>
<dbReference type="InterPro" id="IPR036318">
    <property type="entry name" value="FAD-bd_PCMH-like_sf"/>
</dbReference>
<keyword evidence="3" id="KW-1003">Cell membrane</keyword>
<dbReference type="Pfam" id="PF01595">
    <property type="entry name" value="CNNM"/>
    <property type="match status" value="1"/>
</dbReference>
<keyword evidence="4 10" id="KW-0812">Transmembrane</keyword>
<dbReference type="Proteomes" id="UP000774958">
    <property type="component" value="Unassembled WGS sequence"/>
</dbReference>
<dbReference type="PANTHER" id="PTHR22777:SF32">
    <property type="entry name" value="UPF0053 INNER MEMBRANE PROTEIN YFJD"/>
    <property type="match status" value="1"/>
</dbReference>
<gene>
    <name evidence="14" type="ORF">LA374_00685</name>
</gene>
<feature type="transmembrane region" description="Helical" evidence="11">
    <location>
        <begin position="124"/>
        <end position="146"/>
    </location>
</feature>
<evidence type="ECO:0000313" key="15">
    <source>
        <dbReference type="Proteomes" id="UP000774958"/>
    </source>
</evidence>
<evidence type="ECO:0000256" key="2">
    <source>
        <dbReference type="ARBA" id="ARBA00006337"/>
    </source>
</evidence>
<protein>
    <submittedName>
        <fullName evidence="14">CNNM domain-containing protein</fullName>
    </submittedName>
</protein>
<dbReference type="SMART" id="SM01091">
    <property type="entry name" value="CorC_HlyC"/>
    <property type="match status" value="1"/>
</dbReference>
<keyword evidence="6 10" id="KW-1133">Transmembrane helix</keyword>
<keyword evidence="5" id="KW-0677">Repeat</keyword>
<dbReference type="RefSeq" id="WP_050665758.1">
    <property type="nucleotide sequence ID" value="NZ_CDDB01000033.1"/>
</dbReference>
<comment type="similarity">
    <text evidence="2">Belongs to the UPF0053 family.</text>
</comment>
<accession>A0ABS7V5T3</accession>